<dbReference type="Gene3D" id="3.40.50.2000">
    <property type="entry name" value="Glycogen Phosphorylase B"/>
    <property type="match status" value="1"/>
</dbReference>
<protein>
    <submittedName>
        <fullName evidence="3">Glycosyltransferase family 4 protein</fullName>
    </submittedName>
</protein>
<feature type="domain" description="Glycosyl transferase family 1" evidence="2">
    <location>
        <begin position="257"/>
        <end position="413"/>
    </location>
</feature>
<dbReference type="PANTHER" id="PTHR46401:SF2">
    <property type="entry name" value="GLYCOSYLTRANSFERASE WBBK-RELATED"/>
    <property type="match status" value="1"/>
</dbReference>
<dbReference type="GO" id="GO:0016757">
    <property type="term" value="F:glycosyltransferase activity"/>
    <property type="evidence" value="ECO:0007669"/>
    <property type="project" value="InterPro"/>
</dbReference>
<dbReference type="Proteomes" id="UP000729701">
    <property type="component" value="Unassembled WGS sequence"/>
</dbReference>
<dbReference type="EMBL" id="JAHHGZ010000014">
    <property type="protein sequence ID" value="MBW4668614.1"/>
    <property type="molecule type" value="Genomic_DNA"/>
</dbReference>
<dbReference type="Pfam" id="PF00534">
    <property type="entry name" value="Glycos_transf_1"/>
    <property type="match status" value="1"/>
</dbReference>
<dbReference type="InterPro" id="IPR001296">
    <property type="entry name" value="Glyco_trans_1"/>
</dbReference>
<dbReference type="SUPFAM" id="SSF53756">
    <property type="entry name" value="UDP-Glycosyltransferase/glycogen phosphorylase"/>
    <property type="match status" value="1"/>
</dbReference>
<sequence length="433" mass="50481">MRIFLDCTHTAKHTYKNTGIHRVVRELTSELVKLSSECSDLEVIPVMFDGYSMRRVVNLHQQIYTGSLEKKQYFYSLFKINRRFLNLLIKLKNKFINYISIVYLIENLNLFRAKIYHFNIDFEGIKLSQDDIYIIADANWDLPKSYYSFLQSLKNHQVIIGAICYDLIPIKFPEYCSKKFSEQFINFYNTYSELFDKVLCISHNSAKDYIDAQNQGIFSKNKNSIVSSFRLGCDFPNKDLINDEDNGFNNYQKEILSKRYILIVGSLTPHKNIKTIIAAFNLLLDKNYEDTHLVFAGNKGWDLETDRLIETHKMYEKVIHIFGSVTDSQLNILYNNCYCLVQASLYEGFGLPVVEALQYGKPVIASTGGSLPEVGGDFCMYFNPTQPIELYQSLKKLLASDIEYNHFIERIRNEYKAFSWQESAEQFLSRIRS</sequence>
<evidence type="ECO:0000256" key="1">
    <source>
        <dbReference type="ARBA" id="ARBA00022679"/>
    </source>
</evidence>
<evidence type="ECO:0000313" key="3">
    <source>
        <dbReference type="EMBL" id="MBW4668614.1"/>
    </source>
</evidence>
<proteinExistence type="predicted"/>
<name>A0A951QLH7_9CYAN</name>
<evidence type="ECO:0000259" key="2">
    <source>
        <dbReference type="Pfam" id="PF00534"/>
    </source>
</evidence>
<reference evidence="3" key="1">
    <citation type="submission" date="2021-05" db="EMBL/GenBank/DDBJ databases">
        <authorList>
            <person name="Pietrasiak N."/>
            <person name="Ward R."/>
            <person name="Stajich J.E."/>
            <person name="Kurbessoian T."/>
        </authorList>
    </citation>
    <scope>NUCLEOTIDE SEQUENCE</scope>
    <source>
        <strain evidence="3">GSE-NOS-MK-12-04C</strain>
    </source>
</reference>
<dbReference type="AlphaFoldDB" id="A0A951QLH7"/>
<organism evidence="3 4">
    <name type="scientific">Cyanomargarita calcarea GSE-NOS-MK-12-04C</name>
    <dbReference type="NCBI Taxonomy" id="2839659"/>
    <lineage>
        <taxon>Bacteria</taxon>
        <taxon>Bacillati</taxon>
        <taxon>Cyanobacteriota</taxon>
        <taxon>Cyanophyceae</taxon>
        <taxon>Nostocales</taxon>
        <taxon>Cyanomargaritaceae</taxon>
        <taxon>Cyanomargarita</taxon>
    </lineage>
</organism>
<accession>A0A951QLH7</accession>
<dbReference type="PANTHER" id="PTHR46401">
    <property type="entry name" value="GLYCOSYLTRANSFERASE WBBK-RELATED"/>
    <property type="match status" value="1"/>
</dbReference>
<gene>
    <name evidence="3" type="ORF">KME60_14605</name>
</gene>
<keyword evidence="1" id="KW-0808">Transferase</keyword>
<dbReference type="CDD" id="cd03809">
    <property type="entry name" value="GT4_MtfB-like"/>
    <property type="match status" value="1"/>
</dbReference>
<comment type="caution">
    <text evidence="3">The sequence shown here is derived from an EMBL/GenBank/DDBJ whole genome shotgun (WGS) entry which is preliminary data.</text>
</comment>
<reference evidence="3" key="2">
    <citation type="journal article" date="2022" name="Microbiol. Resour. Announc.">
        <title>Metagenome Sequencing to Explore Phylogenomics of Terrestrial Cyanobacteria.</title>
        <authorList>
            <person name="Ward R.D."/>
            <person name="Stajich J.E."/>
            <person name="Johansen J.R."/>
            <person name="Huntemann M."/>
            <person name="Clum A."/>
            <person name="Foster B."/>
            <person name="Foster B."/>
            <person name="Roux S."/>
            <person name="Palaniappan K."/>
            <person name="Varghese N."/>
            <person name="Mukherjee S."/>
            <person name="Reddy T.B.K."/>
            <person name="Daum C."/>
            <person name="Copeland A."/>
            <person name="Chen I.A."/>
            <person name="Ivanova N.N."/>
            <person name="Kyrpides N.C."/>
            <person name="Shapiro N."/>
            <person name="Eloe-Fadrosh E.A."/>
            <person name="Pietrasiak N."/>
        </authorList>
    </citation>
    <scope>NUCLEOTIDE SEQUENCE</scope>
    <source>
        <strain evidence="3">GSE-NOS-MK-12-04C</strain>
    </source>
</reference>
<evidence type="ECO:0000313" key="4">
    <source>
        <dbReference type="Proteomes" id="UP000729701"/>
    </source>
</evidence>